<feature type="compositionally biased region" description="Basic and acidic residues" evidence="1">
    <location>
        <begin position="169"/>
        <end position="186"/>
    </location>
</feature>
<gene>
    <name evidence="3" type="primary">LOC110800983</name>
</gene>
<sequence length="300" mass="32681">MEEEDPSKKLERESESGKHKLINSPSAGEESTPSFFADDEFAWPELSSSGEVPNPNAFEIRMYSVPSTPESTPNPAAASAANDDAGNLGFSEEKKKDEAEGEAEEKKTKESTPSAAASAATDEGGNLGFSEEKKKDEAEGEAKEKKPNESTANAAASVANDEGGNLGFSEERKKEEAKAEEKKANEPEVVVISTDDEDDDDEVKIVEELSDDSEDLNAKLSEFGDDWEYFKAEFGGKASELRSISNSESTSTAMECLVEILKNVCESDEKGNGKKKKKVDILETVKRRGMTFPKSRWYDS</sequence>
<organism evidence="2 3">
    <name type="scientific">Spinacia oleracea</name>
    <name type="common">Spinach</name>
    <dbReference type="NCBI Taxonomy" id="3562"/>
    <lineage>
        <taxon>Eukaryota</taxon>
        <taxon>Viridiplantae</taxon>
        <taxon>Streptophyta</taxon>
        <taxon>Embryophyta</taxon>
        <taxon>Tracheophyta</taxon>
        <taxon>Spermatophyta</taxon>
        <taxon>Magnoliopsida</taxon>
        <taxon>eudicotyledons</taxon>
        <taxon>Gunneridae</taxon>
        <taxon>Pentapetalae</taxon>
        <taxon>Caryophyllales</taxon>
        <taxon>Chenopodiaceae</taxon>
        <taxon>Chenopodioideae</taxon>
        <taxon>Anserineae</taxon>
        <taxon>Spinacia</taxon>
    </lineage>
</organism>
<evidence type="ECO:0000256" key="1">
    <source>
        <dbReference type="SAM" id="MobiDB-lite"/>
    </source>
</evidence>
<protein>
    <submittedName>
        <fullName evidence="3">Protein bfr2-like</fullName>
    </submittedName>
</protein>
<accession>A0A9R0J5X0</accession>
<reference evidence="3" key="2">
    <citation type="submission" date="2025-08" db="UniProtKB">
        <authorList>
            <consortium name="RefSeq"/>
        </authorList>
    </citation>
    <scope>IDENTIFICATION</scope>
    <source>
        <tissue evidence="3">Leaf</tissue>
    </source>
</reference>
<dbReference type="KEGG" id="soe:110800983"/>
<feature type="compositionally biased region" description="Basic and acidic residues" evidence="1">
    <location>
        <begin position="130"/>
        <end position="148"/>
    </location>
</feature>
<name>A0A9R0J5X0_SPIOL</name>
<feature type="compositionally biased region" description="Basic and acidic residues" evidence="1">
    <location>
        <begin position="1"/>
        <end position="18"/>
    </location>
</feature>
<dbReference type="Proteomes" id="UP000813463">
    <property type="component" value="Chromosome 4"/>
</dbReference>
<dbReference type="OrthoDB" id="10666446at2759"/>
<evidence type="ECO:0000313" key="3">
    <source>
        <dbReference type="RefSeq" id="XP_021861988.1"/>
    </source>
</evidence>
<evidence type="ECO:0000313" key="2">
    <source>
        <dbReference type="Proteomes" id="UP000813463"/>
    </source>
</evidence>
<proteinExistence type="predicted"/>
<dbReference type="AlphaFoldDB" id="A0A9R0J5X0"/>
<reference evidence="2" key="1">
    <citation type="journal article" date="2021" name="Nat. Commun.">
        <title>Genomic analyses provide insights into spinach domestication and the genetic basis of agronomic traits.</title>
        <authorList>
            <person name="Cai X."/>
            <person name="Sun X."/>
            <person name="Xu C."/>
            <person name="Sun H."/>
            <person name="Wang X."/>
            <person name="Ge C."/>
            <person name="Zhang Z."/>
            <person name="Wang Q."/>
            <person name="Fei Z."/>
            <person name="Jiao C."/>
            <person name="Wang Q."/>
        </authorList>
    </citation>
    <scope>NUCLEOTIDE SEQUENCE [LARGE SCALE GENOMIC DNA]</scope>
    <source>
        <strain evidence="2">cv. Varoflay</strain>
    </source>
</reference>
<feature type="compositionally biased region" description="Basic and acidic residues" evidence="1">
    <location>
        <begin position="91"/>
        <end position="110"/>
    </location>
</feature>
<feature type="compositionally biased region" description="Polar residues" evidence="1">
    <location>
        <begin position="23"/>
        <end position="34"/>
    </location>
</feature>
<keyword evidence="2" id="KW-1185">Reference proteome</keyword>
<feature type="region of interest" description="Disordered" evidence="1">
    <location>
        <begin position="60"/>
        <end position="201"/>
    </location>
</feature>
<feature type="compositionally biased region" description="Low complexity" evidence="1">
    <location>
        <begin position="111"/>
        <end position="121"/>
    </location>
</feature>
<feature type="region of interest" description="Disordered" evidence="1">
    <location>
        <begin position="1"/>
        <end position="39"/>
    </location>
</feature>
<dbReference type="RefSeq" id="XP_021861988.1">
    <property type="nucleotide sequence ID" value="XM_022006296.2"/>
</dbReference>
<feature type="compositionally biased region" description="Low complexity" evidence="1">
    <location>
        <begin position="66"/>
        <end position="85"/>
    </location>
</feature>
<dbReference type="GeneID" id="110800983"/>